<gene>
    <name evidence="4" type="ORF">P43SY_003550</name>
</gene>
<dbReference type="Gene3D" id="1.25.40.20">
    <property type="entry name" value="Ankyrin repeat-containing domain"/>
    <property type="match status" value="1"/>
</dbReference>
<dbReference type="EMBL" id="JAKCXM010000450">
    <property type="protein sequence ID" value="KAJ0393897.1"/>
    <property type="molecule type" value="Genomic_DNA"/>
</dbReference>
<dbReference type="InterPro" id="IPR002110">
    <property type="entry name" value="Ankyrin_rpt"/>
</dbReference>
<evidence type="ECO:0000313" key="4">
    <source>
        <dbReference type="EMBL" id="KAJ0393897.1"/>
    </source>
</evidence>
<name>A0AAD5LVN4_PYTIN</name>
<reference evidence="4" key="1">
    <citation type="submission" date="2021-12" db="EMBL/GenBank/DDBJ databases">
        <title>Prjna785345.</title>
        <authorList>
            <person name="Rujirawat T."/>
            <person name="Krajaejun T."/>
        </authorList>
    </citation>
    <scope>NUCLEOTIDE SEQUENCE</scope>
    <source>
        <strain evidence="4">Pi057C3</strain>
    </source>
</reference>
<sequence>MGKVKSFMRRMLSQEHRLHLKLRKAVAQRKPRAVAVLLDAGASPTWLSDASLEAQETNALLLVCHQGDEDILNLLLNAMFQDPQALHPWGPQMFHTVIANGHWKAFRCLHDRGVPLEPTGSLRGSLPSPAFVAAEHGQSRILQFLVRKDPISLSAYTFYGHSLLSIAAKCGQYDCVQVLLSQIMVDHAMLEFAIDCARQHRQAHVLVLLTSCLPDFSAPTSDDSFLDVPFDHDRAIFSALFANRPSASNVSSGNGKPFNKLQHRGSLAETDIVDDYDDDERQRRSSAWLNIADLDAEDHARRYEEYINNATPPVSASDAPSSGSSLTKQRRGPMKWFYRNEVILPYDESDVSSISTSSATERSAVSSDGAAAPHSVKYEIVASPIVSKVSRKVISIRSNSLQSLRSLPSISE</sequence>
<evidence type="ECO:0000256" key="1">
    <source>
        <dbReference type="ARBA" id="ARBA00022737"/>
    </source>
</evidence>
<dbReference type="Proteomes" id="UP001209570">
    <property type="component" value="Unassembled WGS sequence"/>
</dbReference>
<evidence type="ECO:0000313" key="5">
    <source>
        <dbReference type="Proteomes" id="UP001209570"/>
    </source>
</evidence>
<dbReference type="Pfam" id="PF12796">
    <property type="entry name" value="Ank_2"/>
    <property type="match status" value="1"/>
</dbReference>
<evidence type="ECO:0000256" key="2">
    <source>
        <dbReference type="ARBA" id="ARBA00023043"/>
    </source>
</evidence>
<dbReference type="InterPro" id="IPR036770">
    <property type="entry name" value="Ankyrin_rpt-contain_sf"/>
</dbReference>
<keyword evidence="5" id="KW-1185">Reference proteome</keyword>
<accession>A0AAD5LVN4</accession>
<dbReference type="AlphaFoldDB" id="A0AAD5LVN4"/>
<protein>
    <recommendedName>
        <fullName evidence="6">Ankyrin repeat protein</fullName>
    </recommendedName>
</protein>
<keyword evidence="1" id="KW-0677">Repeat</keyword>
<dbReference type="SMART" id="SM00248">
    <property type="entry name" value="ANK"/>
    <property type="match status" value="3"/>
</dbReference>
<feature type="compositionally biased region" description="Low complexity" evidence="3">
    <location>
        <begin position="310"/>
        <end position="325"/>
    </location>
</feature>
<feature type="region of interest" description="Disordered" evidence="3">
    <location>
        <begin position="310"/>
        <end position="330"/>
    </location>
</feature>
<dbReference type="SUPFAM" id="SSF48403">
    <property type="entry name" value="Ankyrin repeat"/>
    <property type="match status" value="1"/>
</dbReference>
<comment type="caution">
    <text evidence="4">The sequence shown here is derived from an EMBL/GenBank/DDBJ whole genome shotgun (WGS) entry which is preliminary data.</text>
</comment>
<evidence type="ECO:0000256" key="3">
    <source>
        <dbReference type="SAM" id="MobiDB-lite"/>
    </source>
</evidence>
<keyword evidence="2" id="KW-0040">ANK repeat</keyword>
<dbReference type="PANTHER" id="PTHR24198:SF165">
    <property type="entry name" value="ANKYRIN REPEAT-CONTAINING PROTEIN-RELATED"/>
    <property type="match status" value="1"/>
</dbReference>
<dbReference type="PANTHER" id="PTHR24198">
    <property type="entry name" value="ANKYRIN REPEAT AND PROTEIN KINASE DOMAIN-CONTAINING PROTEIN"/>
    <property type="match status" value="1"/>
</dbReference>
<proteinExistence type="predicted"/>
<evidence type="ECO:0008006" key="6">
    <source>
        <dbReference type="Google" id="ProtNLM"/>
    </source>
</evidence>
<organism evidence="4 5">
    <name type="scientific">Pythium insidiosum</name>
    <name type="common">Pythiosis disease agent</name>
    <dbReference type="NCBI Taxonomy" id="114742"/>
    <lineage>
        <taxon>Eukaryota</taxon>
        <taxon>Sar</taxon>
        <taxon>Stramenopiles</taxon>
        <taxon>Oomycota</taxon>
        <taxon>Peronosporomycetes</taxon>
        <taxon>Pythiales</taxon>
        <taxon>Pythiaceae</taxon>
        <taxon>Pythium</taxon>
    </lineage>
</organism>